<feature type="compositionally biased region" description="Basic and acidic residues" evidence="4">
    <location>
        <begin position="55"/>
        <end position="64"/>
    </location>
</feature>
<dbReference type="SUPFAM" id="SSF48008">
    <property type="entry name" value="GntR ligand-binding domain-like"/>
    <property type="match status" value="1"/>
</dbReference>
<sequence length="75" mass="8160">MRRPDAVARAGDNELLIGFMSALPQSIRTATNLQQSTGADIRQVTARPHARITDAIRAGRESHSHIRATPLTVTD</sequence>
<gene>
    <name evidence="5" type="ORF">GCM10011578_080100</name>
</gene>
<evidence type="ECO:0000256" key="1">
    <source>
        <dbReference type="ARBA" id="ARBA00023015"/>
    </source>
</evidence>
<reference evidence="5" key="2">
    <citation type="submission" date="2020-09" db="EMBL/GenBank/DDBJ databases">
        <authorList>
            <person name="Sun Q."/>
            <person name="Zhou Y."/>
        </authorList>
    </citation>
    <scope>NUCLEOTIDE SEQUENCE</scope>
    <source>
        <strain evidence="5">CGMCC 4.7110</strain>
    </source>
</reference>
<keyword evidence="3" id="KW-0804">Transcription</keyword>
<protein>
    <submittedName>
        <fullName evidence="5">Uncharacterized protein</fullName>
    </submittedName>
</protein>
<evidence type="ECO:0000313" key="6">
    <source>
        <dbReference type="Proteomes" id="UP000653411"/>
    </source>
</evidence>
<feature type="region of interest" description="Disordered" evidence="4">
    <location>
        <begin position="55"/>
        <end position="75"/>
    </location>
</feature>
<name>A0A918CW16_9ACTN</name>
<keyword evidence="2" id="KW-0238">DNA-binding</keyword>
<accession>A0A918CW16</accession>
<evidence type="ECO:0000256" key="4">
    <source>
        <dbReference type="SAM" id="MobiDB-lite"/>
    </source>
</evidence>
<evidence type="ECO:0000256" key="2">
    <source>
        <dbReference type="ARBA" id="ARBA00023125"/>
    </source>
</evidence>
<comment type="caution">
    <text evidence="5">The sequence shown here is derived from an EMBL/GenBank/DDBJ whole genome shotgun (WGS) entry which is preliminary data.</text>
</comment>
<dbReference type="EMBL" id="BMML01000025">
    <property type="protein sequence ID" value="GGN36651.1"/>
    <property type="molecule type" value="Genomic_DNA"/>
</dbReference>
<reference evidence="5" key="1">
    <citation type="journal article" date="2014" name="Int. J. Syst. Evol. Microbiol.">
        <title>Complete genome sequence of Corynebacterium casei LMG S-19264T (=DSM 44701T), isolated from a smear-ripened cheese.</title>
        <authorList>
            <consortium name="US DOE Joint Genome Institute (JGI-PGF)"/>
            <person name="Walter F."/>
            <person name="Albersmeier A."/>
            <person name="Kalinowski J."/>
            <person name="Ruckert C."/>
        </authorList>
    </citation>
    <scope>NUCLEOTIDE SEQUENCE</scope>
    <source>
        <strain evidence="5">CGMCC 4.7110</strain>
    </source>
</reference>
<dbReference type="GO" id="GO:0003677">
    <property type="term" value="F:DNA binding"/>
    <property type="evidence" value="ECO:0007669"/>
    <property type="project" value="UniProtKB-KW"/>
</dbReference>
<proteinExistence type="predicted"/>
<keyword evidence="6" id="KW-1185">Reference proteome</keyword>
<dbReference type="InterPro" id="IPR008920">
    <property type="entry name" value="TF_FadR/GntR_C"/>
</dbReference>
<evidence type="ECO:0000256" key="3">
    <source>
        <dbReference type="ARBA" id="ARBA00023163"/>
    </source>
</evidence>
<dbReference type="AlphaFoldDB" id="A0A918CW16"/>
<keyword evidence="1" id="KW-0805">Transcription regulation</keyword>
<evidence type="ECO:0000313" key="5">
    <source>
        <dbReference type="EMBL" id="GGN36651.1"/>
    </source>
</evidence>
<organism evidence="5 6">
    <name type="scientific">Streptomyces fuscichromogenes</name>
    <dbReference type="NCBI Taxonomy" id="1324013"/>
    <lineage>
        <taxon>Bacteria</taxon>
        <taxon>Bacillati</taxon>
        <taxon>Actinomycetota</taxon>
        <taxon>Actinomycetes</taxon>
        <taxon>Kitasatosporales</taxon>
        <taxon>Streptomycetaceae</taxon>
        <taxon>Streptomyces</taxon>
    </lineage>
</organism>
<dbReference type="Proteomes" id="UP000653411">
    <property type="component" value="Unassembled WGS sequence"/>
</dbReference>